<dbReference type="GO" id="GO:0006281">
    <property type="term" value="P:DNA repair"/>
    <property type="evidence" value="ECO:0007669"/>
    <property type="project" value="UniProtKB-UniRule"/>
</dbReference>
<comment type="caution">
    <text evidence="15">The sequence shown here is derived from an EMBL/GenBank/DDBJ whole genome shotgun (WGS) entry which is preliminary data.</text>
</comment>
<evidence type="ECO:0000313" key="16">
    <source>
        <dbReference type="Proteomes" id="UP000176633"/>
    </source>
</evidence>
<evidence type="ECO:0000313" key="15">
    <source>
        <dbReference type="EMBL" id="OGG42848.1"/>
    </source>
</evidence>
<dbReference type="EMBL" id="MFKM01000035">
    <property type="protein sequence ID" value="OGG42848.1"/>
    <property type="molecule type" value="Genomic_DNA"/>
</dbReference>
<keyword evidence="2 13" id="KW-0963">Cytoplasm</keyword>
<feature type="active site" evidence="13">
    <location>
        <position position="66"/>
    </location>
</feature>
<comment type="cofactor">
    <cofactor evidence="13">
        <name>Mg(2+)</name>
        <dbReference type="ChEBI" id="CHEBI:18420"/>
    </cofactor>
    <text evidence="13">Binds 2 Mg(2+) ion per subunit.</text>
</comment>
<sequence length="180" mass="19825">MKILGIDPGSVRVGYGLINQEKNDLKFIRAGLLKISAKDKNRRLLDLEKSFSRLLKKERPDFVALEKLYFVKNQKTALEVGQSRGVLVLLILKNKLPLIEISPSEAKLTVSGDGRASKAAIAKMVGYYLKIDTAKKIDDVTDALALAIAAGNMVNNPSFASQSFGEISLPKPNPRPLDRY</sequence>
<evidence type="ECO:0000256" key="6">
    <source>
        <dbReference type="ARBA" id="ARBA00022763"/>
    </source>
</evidence>
<dbReference type="AlphaFoldDB" id="A0A1F6C194"/>
<keyword evidence="3 13" id="KW-0540">Nuclease</keyword>
<evidence type="ECO:0000256" key="8">
    <source>
        <dbReference type="ARBA" id="ARBA00022842"/>
    </source>
</evidence>
<keyword evidence="11 13" id="KW-0234">DNA repair</keyword>
<evidence type="ECO:0000256" key="10">
    <source>
        <dbReference type="ARBA" id="ARBA00023172"/>
    </source>
</evidence>
<dbReference type="NCBIfam" id="TIGR00228">
    <property type="entry name" value="ruvC"/>
    <property type="match status" value="1"/>
</dbReference>
<evidence type="ECO:0000256" key="1">
    <source>
        <dbReference type="ARBA" id="ARBA00009518"/>
    </source>
</evidence>
<evidence type="ECO:0000256" key="7">
    <source>
        <dbReference type="ARBA" id="ARBA00022801"/>
    </source>
</evidence>
<dbReference type="CDD" id="cd16962">
    <property type="entry name" value="RuvC"/>
    <property type="match status" value="1"/>
</dbReference>
<dbReference type="PROSITE" id="PS01321">
    <property type="entry name" value="RUVC"/>
    <property type="match status" value="1"/>
</dbReference>
<dbReference type="GO" id="GO:0006310">
    <property type="term" value="P:DNA recombination"/>
    <property type="evidence" value="ECO:0007669"/>
    <property type="project" value="UniProtKB-UniRule"/>
</dbReference>
<gene>
    <name evidence="13" type="primary">ruvC</name>
    <name evidence="15" type="ORF">A3G50_02190</name>
</gene>
<reference evidence="15 16" key="1">
    <citation type="journal article" date="2016" name="Nat. Commun.">
        <title>Thousands of microbial genomes shed light on interconnected biogeochemical processes in an aquifer system.</title>
        <authorList>
            <person name="Anantharaman K."/>
            <person name="Brown C.T."/>
            <person name="Hug L.A."/>
            <person name="Sharon I."/>
            <person name="Castelle C.J."/>
            <person name="Probst A.J."/>
            <person name="Thomas B.C."/>
            <person name="Singh A."/>
            <person name="Wilkins M.J."/>
            <person name="Karaoz U."/>
            <person name="Brodie E.L."/>
            <person name="Williams K.H."/>
            <person name="Hubbard S.S."/>
            <person name="Banfield J.F."/>
        </authorList>
    </citation>
    <scope>NUCLEOTIDE SEQUENCE [LARGE SCALE GENOMIC DNA]</scope>
</reference>
<comment type="function">
    <text evidence="13">The RuvA-RuvB-RuvC complex processes Holliday junction (HJ) DNA during genetic recombination and DNA repair. Endonuclease that resolves HJ intermediates. Cleaves cruciform DNA by making single-stranded nicks across the HJ at symmetrical positions within the homologous arms, yielding a 5'-phosphate and a 3'-hydroxyl group; requires a central core of homology in the junction. The consensus cleavage sequence is 5'-(A/T)TT(C/G)-3'. Cleavage occurs on the 3'-side of the TT dinucleotide at the point of strand exchange. HJ branch migration catalyzed by RuvA-RuvB allows RuvC to scan DNA until it finds its consensus sequence, where it cleaves and resolves the cruciform DNA.</text>
</comment>
<dbReference type="Pfam" id="PF02075">
    <property type="entry name" value="RuvC"/>
    <property type="match status" value="1"/>
</dbReference>
<feature type="active site" evidence="13">
    <location>
        <position position="7"/>
    </location>
</feature>
<dbReference type="STRING" id="1798473.A3G50_02190"/>
<keyword evidence="7 13" id="KW-0378">Hydrolase</keyword>
<dbReference type="InterPro" id="IPR012337">
    <property type="entry name" value="RNaseH-like_sf"/>
</dbReference>
<evidence type="ECO:0000256" key="3">
    <source>
        <dbReference type="ARBA" id="ARBA00022722"/>
    </source>
</evidence>
<dbReference type="PANTHER" id="PTHR30194">
    <property type="entry name" value="CROSSOVER JUNCTION ENDODEOXYRIBONUCLEASE RUVC"/>
    <property type="match status" value="1"/>
</dbReference>
<feature type="active site" evidence="13">
    <location>
        <position position="139"/>
    </location>
</feature>
<dbReference type="PRINTS" id="PR00696">
    <property type="entry name" value="RSOLVASERUVC"/>
</dbReference>
<dbReference type="Gene3D" id="3.30.420.10">
    <property type="entry name" value="Ribonuclease H-like superfamily/Ribonuclease H"/>
    <property type="match status" value="1"/>
</dbReference>
<protein>
    <recommendedName>
        <fullName evidence="13 14">Crossover junction endodeoxyribonuclease RuvC</fullName>
        <ecNumber evidence="13 14">3.1.21.10</ecNumber>
    </recommendedName>
    <alternativeName>
        <fullName evidence="13">Holliday junction nuclease RuvC</fullName>
    </alternativeName>
    <alternativeName>
        <fullName evidence="13">Holliday junction resolvase RuvC</fullName>
    </alternativeName>
</protein>
<dbReference type="GO" id="GO:0000287">
    <property type="term" value="F:magnesium ion binding"/>
    <property type="evidence" value="ECO:0007669"/>
    <property type="project" value="UniProtKB-UniRule"/>
</dbReference>
<keyword evidence="10 13" id="KW-0233">DNA recombination</keyword>
<comment type="subunit">
    <text evidence="13">Homodimer which binds Holliday junction (HJ) DNA. The HJ becomes 2-fold symmetrical on binding to RuvC with unstacked arms; it has a different conformation from HJ DNA in complex with RuvA. In the full resolvosome a probable DNA-RuvA(4)-RuvB(12)-RuvC(2) complex forms which resolves the HJ.</text>
</comment>
<keyword evidence="9 13" id="KW-0238">DNA-binding</keyword>
<evidence type="ECO:0000256" key="9">
    <source>
        <dbReference type="ARBA" id="ARBA00023125"/>
    </source>
</evidence>
<dbReference type="GO" id="GO:0048476">
    <property type="term" value="C:Holliday junction resolvase complex"/>
    <property type="evidence" value="ECO:0007669"/>
    <property type="project" value="UniProtKB-UniRule"/>
</dbReference>
<comment type="similarity">
    <text evidence="1 13">Belongs to the RuvC family.</text>
</comment>
<feature type="binding site" evidence="13">
    <location>
        <position position="139"/>
    </location>
    <ligand>
        <name>Mg(2+)</name>
        <dbReference type="ChEBI" id="CHEBI:18420"/>
        <label>1</label>
    </ligand>
</feature>
<keyword evidence="5 13" id="KW-0255">Endonuclease</keyword>
<evidence type="ECO:0000256" key="12">
    <source>
        <dbReference type="ARBA" id="ARBA00029354"/>
    </source>
</evidence>
<dbReference type="Proteomes" id="UP000176633">
    <property type="component" value="Unassembled WGS sequence"/>
</dbReference>
<evidence type="ECO:0000256" key="13">
    <source>
        <dbReference type="HAMAP-Rule" id="MF_00034"/>
    </source>
</evidence>
<comment type="catalytic activity">
    <reaction evidence="12 13">
        <text>Endonucleolytic cleavage at a junction such as a reciprocal single-stranded crossover between two homologous DNA duplexes (Holliday junction).</text>
        <dbReference type="EC" id="3.1.21.10"/>
    </reaction>
</comment>
<evidence type="ECO:0000256" key="2">
    <source>
        <dbReference type="ARBA" id="ARBA00022490"/>
    </source>
</evidence>
<organism evidence="15 16">
    <name type="scientific">Candidatus Jorgensenbacteria bacterium RIFCSPLOWO2_12_FULL_42_11</name>
    <dbReference type="NCBI Taxonomy" id="1798473"/>
    <lineage>
        <taxon>Bacteria</taxon>
        <taxon>Candidatus Joergenseniibacteriota</taxon>
    </lineage>
</organism>
<comment type="subcellular location">
    <subcellularLocation>
        <location evidence="13">Cytoplasm</location>
    </subcellularLocation>
</comment>
<dbReference type="InterPro" id="IPR020563">
    <property type="entry name" value="X-over_junc_endoDNase_Mg_BS"/>
</dbReference>
<dbReference type="InterPro" id="IPR002176">
    <property type="entry name" value="X-over_junc_endoDNase_RuvC"/>
</dbReference>
<dbReference type="FunFam" id="3.30.420.10:FF:000002">
    <property type="entry name" value="Crossover junction endodeoxyribonuclease RuvC"/>
    <property type="match status" value="1"/>
</dbReference>
<dbReference type="InterPro" id="IPR036397">
    <property type="entry name" value="RNaseH_sf"/>
</dbReference>
<dbReference type="GO" id="GO:0008821">
    <property type="term" value="F:crossover junction DNA endonuclease activity"/>
    <property type="evidence" value="ECO:0007669"/>
    <property type="project" value="UniProtKB-UniRule"/>
</dbReference>
<evidence type="ECO:0000256" key="11">
    <source>
        <dbReference type="ARBA" id="ARBA00023204"/>
    </source>
</evidence>
<keyword evidence="4 13" id="KW-0479">Metal-binding</keyword>
<feature type="binding site" evidence="13">
    <location>
        <position position="66"/>
    </location>
    <ligand>
        <name>Mg(2+)</name>
        <dbReference type="ChEBI" id="CHEBI:18420"/>
        <label>2</label>
    </ligand>
</feature>
<feature type="binding site" evidence="13">
    <location>
        <position position="7"/>
    </location>
    <ligand>
        <name>Mg(2+)</name>
        <dbReference type="ChEBI" id="CHEBI:18420"/>
        <label>1</label>
    </ligand>
</feature>
<evidence type="ECO:0000256" key="14">
    <source>
        <dbReference type="NCBIfam" id="TIGR00228"/>
    </source>
</evidence>
<proteinExistence type="inferred from homology"/>
<dbReference type="GO" id="GO:0005737">
    <property type="term" value="C:cytoplasm"/>
    <property type="evidence" value="ECO:0007669"/>
    <property type="project" value="UniProtKB-SubCell"/>
</dbReference>
<evidence type="ECO:0000256" key="4">
    <source>
        <dbReference type="ARBA" id="ARBA00022723"/>
    </source>
</evidence>
<dbReference type="SUPFAM" id="SSF53098">
    <property type="entry name" value="Ribonuclease H-like"/>
    <property type="match status" value="1"/>
</dbReference>
<dbReference type="EC" id="3.1.21.10" evidence="13 14"/>
<keyword evidence="6 13" id="KW-0227">DNA damage</keyword>
<name>A0A1F6C194_9BACT</name>
<evidence type="ECO:0000256" key="5">
    <source>
        <dbReference type="ARBA" id="ARBA00022759"/>
    </source>
</evidence>
<accession>A0A1F6C194</accession>
<dbReference type="PANTHER" id="PTHR30194:SF3">
    <property type="entry name" value="CROSSOVER JUNCTION ENDODEOXYRIBONUCLEASE RUVC"/>
    <property type="match status" value="1"/>
</dbReference>
<keyword evidence="8 13" id="KW-0460">Magnesium</keyword>
<dbReference type="HAMAP" id="MF_00034">
    <property type="entry name" value="RuvC"/>
    <property type="match status" value="1"/>
</dbReference>
<dbReference type="GO" id="GO:0003677">
    <property type="term" value="F:DNA binding"/>
    <property type="evidence" value="ECO:0007669"/>
    <property type="project" value="UniProtKB-KW"/>
</dbReference>